<dbReference type="PANTHER" id="PTHR44196">
    <property type="entry name" value="DEHYDROGENASE/REDUCTASE SDR FAMILY MEMBER 7B"/>
    <property type="match status" value="1"/>
</dbReference>
<protein>
    <submittedName>
        <fullName evidence="4">Short-chain dehydrogenase/reductase SDR</fullName>
    </submittedName>
</protein>
<name>A0A455R3L6_9GAMM</name>
<dbReference type="PROSITE" id="PS00061">
    <property type="entry name" value="ADH_SHORT"/>
    <property type="match status" value="1"/>
</dbReference>
<dbReference type="EMBL" id="LC064121">
    <property type="protein sequence ID" value="BBD50106.1"/>
    <property type="molecule type" value="Genomic_DNA"/>
</dbReference>
<organism evidence="4">
    <name type="scientific">Haliea sp. ETY-M</name>
    <dbReference type="NCBI Taxonomy" id="1055105"/>
    <lineage>
        <taxon>Bacteria</taxon>
        <taxon>Pseudomonadati</taxon>
        <taxon>Pseudomonadota</taxon>
        <taxon>Gammaproteobacteria</taxon>
        <taxon>Cellvibrionales</taxon>
        <taxon>Halieaceae</taxon>
        <taxon>Haliea</taxon>
    </lineage>
</organism>
<comment type="similarity">
    <text evidence="1 3">Belongs to the short-chain dehydrogenases/reductases (SDR) family.</text>
</comment>
<proteinExistence type="inferred from homology"/>
<evidence type="ECO:0000256" key="3">
    <source>
        <dbReference type="RuleBase" id="RU000363"/>
    </source>
</evidence>
<dbReference type="InterPro" id="IPR002347">
    <property type="entry name" value="SDR_fam"/>
</dbReference>
<dbReference type="GO" id="GO:0016020">
    <property type="term" value="C:membrane"/>
    <property type="evidence" value="ECO:0007669"/>
    <property type="project" value="TreeGrafter"/>
</dbReference>
<dbReference type="InterPro" id="IPR020904">
    <property type="entry name" value="Sc_DH/Rdtase_CS"/>
</dbReference>
<dbReference type="PRINTS" id="PR00081">
    <property type="entry name" value="GDHRDH"/>
</dbReference>
<dbReference type="PANTHER" id="PTHR44196:SF1">
    <property type="entry name" value="DEHYDROGENASE_REDUCTASE SDR FAMILY MEMBER 7B"/>
    <property type="match status" value="1"/>
</dbReference>
<dbReference type="InterPro" id="IPR036291">
    <property type="entry name" value="NAD(P)-bd_dom_sf"/>
</dbReference>
<reference evidence="4" key="1">
    <citation type="submission" date="2015-07" db="EMBL/GenBank/DDBJ databases">
        <title>Novel operon containing particulate methane monooxygenase-type genes and epoxyalkane:coenzyme M transferase gene in ethylene-assimilating marine bacterium, Haliea sp. ETY-M.</title>
        <authorList>
            <person name="Suzuki T."/>
            <person name="Habe H."/>
            <person name="Nakajima-Kambe T."/>
            <person name="Fuse H."/>
        </authorList>
    </citation>
    <scope>NUCLEOTIDE SEQUENCE</scope>
    <source>
        <strain evidence="4">ETY-M</strain>
    </source>
</reference>
<dbReference type="PRINTS" id="PR00080">
    <property type="entry name" value="SDRFAMILY"/>
</dbReference>
<dbReference type="GO" id="GO:0016491">
    <property type="term" value="F:oxidoreductase activity"/>
    <property type="evidence" value="ECO:0007669"/>
    <property type="project" value="UniProtKB-KW"/>
</dbReference>
<evidence type="ECO:0000313" key="4">
    <source>
        <dbReference type="EMBL" id="BBD50106.1"/>
    </source>
</evidence>
<dbReference type="SUPFAM" id="SSF51735">
    <property type="entry name" value="NAD(P)-binding Rossmann-fold domains"/>
    <property type="match status" value="1"/>
</dbReference>
<evidence type="ECO:0000256" key="2">
    <source>
        <dbReference type="ARBA" id="ARBA00023002"/>
    </source>
</evidence>
<keyword evidence="2" id="KW-0560">Oxidoreductase</keyword>
<evidence type="ECO:0000256" key="1">
    <source>
        <dbReference type="ARBA" id="ARBA00006484"/>
    </source>
</evidence>
<dbReference type="Pfam" id="PF00106">
    <property type="entry name" value="adh_short"/>
    <property type="match status" value="1"/>
</dbReference>
<sequence length="274" mass="28640">MQAFRGSTAAITGAGSGIGRALAEQLAAAGCRLFLSDVEEGGLAALRAELGPDVDCATAIVDVADRAAVQRWADEVSAAVDGLDLLVNNAGVTLVAPATATPRDDFEWLMNINFWGVVNGTEAFLPLLQRGAGGTLVNMASVFGMIAVPTQAAYNASKFAVRGFTEALRQDLALAGSPVRVCCVQPGGIATNIARNARNSDAGVTTEELDAAFQQLARTSAEKAARIILRGAARGRARILIGADARLIDWLVRLLPVSYPRVMRLLGDPQISLP</sequence>
<accession>A0A455R3L6</accession>
<dbReference type="Gene3D" id="3.40.50.720">
    <property type="entry name" value="NAD(P)-binding Rossmann-like Domain"/>
    <property type="match status" value="1"/>
</dbReference>
<dbReference type="AlphaFoldDB" id="A0A455R3L6"/>